<dbReference type="GO" id="GO:0005886">
    <property type="term" value="C:plasma membrane"/>
    <property type="evidence" value="ECO:0007669"/>
    <property type="project" value="UniProtKB-SubCell"/>
</dbReference>
<comment type="caution">
    <text evidence="9">The sequence shown here is derived from an EMBL/GenBank/DDBJ whole genome shotgun (WGS) entry which is preliminary data.</text>
</comment>
<sequence>MARKLAQKEEIKKGLVDGLPIVIGYIPIAMAFGILSKTSGIGFLDSFLFSVMVFAGASQFMALNLLNAGVGLGEIILTTLLVNFRHFLMSASLAGRIPKCGKKWLPLLAFGITDEAFSVISFKEGELSREYILTLQMISYLSWVGGTVLGYLLGAVLPETIQASMGVGLYAMFVAILIPEAKKSKKIAFLAILSGMVNTLLSYLEILPQGWNIVLSILLVSLIGVYLFERKEASYE</sequence>
<dbReference type="InterPro" id="IPR011606">
    <property type="entry name" value="Brnchd-chn_aa_trnsp_permease"/>
</dbReference>
<keyword evidence="10" id="KW-1185">Reference proteome</keyword>
<feature type="transmembrane region" description="Helical" evidence="8">
    <location>
        <begin position="14"/>
        <end position="35"/>
    </location>
</feature>
<dbReference type="Pfam" id="PF03591">
    <property type="entry name" value="AzlC"/>
    <property type="match status" value="1"/>
</dbReference>
<evidence type="ECO:0000256" key="1">
    <source>
        <dbReference type="ARBA" id="ARBA00004651"/>
    </source>
</evidence>
<keyword evidence="3" id="KW-0813">Transport</keyword>
<evidence type="ECO:0000256" key="2">
    <source>
        <dbReference type="ARBA" id="ARBA00010735"/>
    </source>
</evidence>
<keyword evidence="7 8" id="KW-0472">Membrane</keyword>
<comment type="similarity">
    <text evidence="2">Belongs to the AzlC family.</text>
</comment>
<dbReference type="EMBL" id="JANKAS010000008">
    <property type="protein sequence ID" value="MCR1899321.1"/>
    <property type="molecule type" value="Genomic_DNA"/>
</dbReference>
<evidence type="ECO:0000313" key="10">
    <source>
        <dbReference type="Proteomes" id="UP001205748"/>
    </source>
</evidence>
<feature type="transmembrane region" description="Helical" evidence="8">
    <location>
        <begin position="131"/>
        <end position="154"/>
    </location>
</feature>
<evidence type="ECO:0000256" key="5">
    <source>
        <dbReference type="ARBA" id="ARBA00022692"/>
    </source>
</evidence>
<evidence type="ECO:0000256" key="3">
    <source>
        <dbReference type="ARBA" id="ARBA00022448"/>
    </source>
</evidence>
<gene>
    <name evidence="9" type="ORF">NSA47_10035</name>
</gene>
<keyword evidence="4" id="KW-1003">Cell membrane</keyword>
<keyword evidence="6 8" id="KW-1133">Transmembrane helix</keyword>
<dbReference type="GO" id="GO:1903785">
    <property type="term" value="P:L-valine transmembrane transport"/>
    <property type="evidence" value="ECO:0007669"/>
    <property type="project" value="TreeGrafter"/>
</dbReference>
<evidence type="ECO:0000256" key="8">
    <source>
        <dbReference type="SAM" id="Phobius"/>
    </source>
</evidence>
<keyword evidence="5 8" id="KW-0812">Transmembrane</keyword>
<proteinExistence type="inferred from homology"/>
<feature type="transmembrane region" description="Helical" evidence="8">
    <location>
        <begin position="160"/>
        <end position="178"/>
    </location>
</feature>
<dbReference type="PANTHER" id="PTHR34979:SF1">
    <property type="entry name" value="INNER MEMBRANE PROTEIN YGAZ"/>
    <property type="match status" value="1"/>
</dbReference>
<evidence type="ECO:0000256" key="7">
    <source>
        <dbReference type="ARBA" id="ARBA00023136"/>
    </source>
</evidence>
<evidence type="ECO:0000313" key="9">
    <source>
        <dbReference type="EMBL" id="MCR1899321.1"/>
    </source>
</evidence>
<evidence type="ECO:0000256" key="4">
    <source>
        <dbReference type="ARBA" id="ARBA00022475"/>
    </source>
</evidence>
<organism evidence="9 10">
    <name type="scientific">Irregularibacter muris</name>
    <dbReference type="NCBI Taxonomy" id="1796619"/>
    <lineage>
        <taxon>Bacteria</taxon>
        <taxon>Bacillati</taxon>
        <taxon>Bacillota</taxon>
        <taxon>Clostridia</taxon>
        <taxon>Eubacteriales</taxon>
        <taxon>Eubacteriaceae</taxon>
        <taxon>Irregularibacter</taxon>
    </lineage>
</organism>
<feature type="transmembrane region" description="Helical" evidence="8">
    <location>
        <begin position="187"/>
        <end position="204"/>
    </location>
</feature>
<dbReference type="PANTHER" id="PTHR34979">
    <property type="entry name" value="INNER MEMBRANE PROTEIN YGAZ"/>
    <property type="match status" value="1"/>
</dbReference>
<evidence type="ECO:0000256" key="6">
    <source>
        <dbReference type="ARBA" id="ARBA00022989"/>
    </source>
</evidence>
<feature type="transmembrane region" description="Helical" evidence="8">
    <location>
        <begin position="65"/>
        <end position="84"/>
    </location>
</feature>
<reference evidence="9" key="1">
    <citation type="submission" date="2022-07" db="EMBL/GenBank/DDBJ databases">
        <title>Enhanced cultured diversity of the mouse gut microbiota enables custom-made synthetic communities.</title>
        <authorList>
            <person name="Afrizal A."/>
        </authorList>
    </citation>
    <scope>NUCLEOTIDE SEQUENCE</scope>
    <source>
        <strain evidence="9">DSM 28593</strain>
    </source>
</reference>
<feature type="transmembrane region" description="Helical" evidence="8">
    <location>
        <begin position="210"/>
        <end position="228"/>
    </location>
</feature>
<dbReference type="RefSeq" id="WP_257531544.1">
    <property type="nucleotide sequence ID" value="NZ_JANKAS010000008.1"/>
</dbReference>
<protein>
    <submittedName>
        <fullName evidence="9">AzlC family ABC transporter permease</fullName>
    </submittedName>
</protein>
<name>A0AAE3HFR1_9FIRM</name>
<accession>A0AAE3HFR1</accession>
<comment type="subcellular location">
    <subcellularLocation>
        <location evidence="1">Cell membrane</location>
        <topology evidence="1">Multi-pass membrane protein</topology>
    </subcellularLocation>
</comment>
<dbReference type="Proteomes" id="UP001205748">
    <property type="component" value="Unassembled WGS sequence"/>
</dbReference>
<dbReference type="AlphaFoldDB" id="A0AAE3HFR1"/>